<feature type="region of interest" description="Disordered" evidence="1">
    <location>
        <begin position="1"/>
        <end position="20"/>
    </location>
</feature>
<feature type="compositionally biased region" description="Polar residues" evidence="1">
    <location>
        <begin position="8"/>
        <end position="20"/>
    </location>
</feature>
<evidence type="ECO:0000313" key="3">
    <source>
        <dbReference type="EMBL" id="KAL3658942.1"/>
    </source>
</evidence>
<sequence>MTPRPTPVSKSADSQQILTENSNSTMGVDVIIPMVVVAVAVMDLAATVGIRHA</sequence>
<evidence type="ECO:0000256" key="2">
    <source>
        <dbReference type="SAM" id="Phobius"/>
    </source>
</evidence>
<name>A0ABD3EZ30_9STRA</name>
<dbReference type="Proteomes" id="UP001632037">
    <property type="component" value="Unassembled WGS sequence"/>
</dbReference>
<organism evidence="3 4">
    <name type="scientific">Phytophthora oleae</name>
    <dbReference type="NCBI Taxonomy" id="2107226"/>
    <lineage>
        <taxon>Eukaryota</taxon>
        <taxon>Sar</taxon>
        <taxon>Stramenopiles</taxon>
        <taxon>Oomycota</taxon>
        <taxon>Peronosporomycetes</taxon>
        <taxon>Peronosporales</taxon>
        <taxon>Peronosporaceae</taxon>
        <taxon>Phytophthora</taxon>
    </lineage>
</organism>
<dbReference type="AlphaFoldDB" id="A0ABD3EZ30"/>
<proteinExistence type="predicted"/>
<comment type="caution">
    <text evidence="3">The sequence shown here is derived from an EMBL/GenBank/DDBJ whole genome shotgun (WGS) entry which is preliminary data.</text>
</comment>
<reference evidence="3 4" key="1">
    <citation type="submission" date="2024-09" db="EMBL/GenBank/DDBJ databases">
        <title>Genome sequencing and assembly of Phytophthora oleae, isolate VK10A, causative agent of rot of olive drupes.</title>
        <authorList>
            <person name="Conti Taguali S."/>
            <person name="Riolo M."/>
            <person name="La Spada F."/>
            <person name="Cacciola S.O."/>
            <person name="Dionisio G."/>
        </authorList>
    </citation>
    <scope>NUCLEOTIDE SEQUENCE [LARGE SCALE GENOMIC DNA]</scope>
    <source>
        <strain evidence="3 4">VK10A</strain>
    </source>
</reference>
<evidence type="ECO:0000256" key="1">
    <source>
        <dbReference type="SAM" id="MobiDB-lite"/>
    </source>
</evidence>
<keyword evidence="2" id="KW-1133">Transmembrane helix</keyword>
<dbReference type="EMBL" id="JBIMZQ010000050">
    <property type="protein sequence ID" value="KAL3658942.1"/>
    <property type="molecule type" value="Genomic_DNA"/>
</dbReference>
<feature type="transmembrane region" description="Helical" evidence="2">
    <location>
        <begin position="30"/>
        <end position="50"/>
    </location>
</feature>
<protein>
    <submittedName>
        <fullName evidence="3">Uncharacterized protein</fullName>
    </submittedName>
</protein>
<keyword evidence="2" id="KW-0812">Transmembrane</keyword>
<evidence type="ECO:0000313" key="4">
    <source>
        <dbReference type="Proteomes" id="UP001632037"/>
    </source>
</evidence>
<accession>A0ABD3EZ30</accession>
<keyword evidence="2" id="KW-0472">Membrane</keyword>
<keyword evidence="4" id="KW-1185">Reference proteome</keyword>
<gene>
    <name evidence="3" type="ORF">V7S43_016080</name>
</gene>